<protein>
    <recommendedName>
        <fullName evidence="5">Peptidoglycan binding-like domain-containing protein</fullName>
    </recommendedName>
</protein>
<dbReference type="STRING" id="1802214.A2908_00110"/>
<dbReference type="SUPFAM" id="SSF49363">
    <property type="entry name" value="Purple acid phosphatase, N-terminal domain"/>
    <property type="match status" value="1"/>
</dbReference>
<dbReference type="Pfam" id="PF16656">
    <property type="entry name" value="Pur_ac_phosph_N"/>
    <property type="match status" value="1"/>
</dbReference>
<sequence length="266" mass="28658">MKNFLPITLISIGESRKKSKTKLKKSTNKMLKHIISGYKIMNKTISLKKVEYGYVLFFAAALLLLAGMILMAKPVGAATFNSINSRLGVGSSGSNVTNLQTFLASDHNIYPEGRITGYYGGLTRAAVMQFQVNYGISMVGVVGPITLAKMNNVINAGYGIDVYAPSIYNISVQKTNNSATFNWATTESARGKVYYSTSPFAVSEAVGNFSAPFITGGSTMMAAFSQLNQNVSVNNLQSNTTYYYIIEVIDASGNVAVTVQSTFATN</sequence>
<evidence type="ECO:0008006" key="5">
    <source>
        <dbReference type="Google" id="ProtNLM"/>
    </source>
</evidence>
<reference evidence="3 4" key="1">
    <citation type="journal article" date="2016" name="Nat. Commun.">
        <title>Thousands of microbial genomes shed light on interconnected biogeochemical processes in an aquifer system.</title>
        <authorList>
            <person name="Anantharaman K."/>
            <person name="Brown C.T."/>
            <person name="Hug L.A."/>
            <person name="Sharon I."/>
            <person name="Castelle C.J."/>
            <person name="Probst A.J."/>
            <person name="Thomas B.C."/>
            <person name="Singh A."/>
            <person name="Wilkins M.J."/>
            <person name="Karaoz U."/>
            <person name="Brodie E.L."/>
            <person name="Williams K.H."/>
            <person name="Hubbard S.S."/>
            <person name="Banfield J.F."/>
        </authorList>
    </citation>
    <scope>NUCLEOTIDE SEQUENCE [LARGE SCALE GENOMIC DNA]</scope>
</reference>
<dbReference type="GO" id="GO:0003993">
    <property type="term" value="F:acid phosphatase activity"/>
    <property type="evidence" value="ECO:0007669"/>
    <property type="project" value="InterPro"/>
</dbReference>
<evidence type="ECO:0000313" key="4">
    <source>
        <dbReference type="Proteomes" id="UP000176774"/>
    </source>
</evidence>
<dbReference type="GO" id="GO:0046872">
    <property type="term" value="F:metal ion binding"/>
    <property type="evidence" value="ECO:0007669"/>
    <property type="project" value="InterPro"/>
</dbReference>
<evidence type="ECO:0000313" key="3">
    <source>
        <dbReference type="EMBL" id="OGZ72968.1"/>
    </source>
</evidence>
<feature type="domain" description="Purple acid phosphatase N-terminal" evidence="2">
    <location>
        <begin position="168"/>
        <end position="246"/>
    </location>
</feature>
<dbReference type="AlphaFoldDB" id="A0A1G2IFN8"/>
<name>A0A1G2IFN8_9BACT</name>
<evidence type="ECO:0000259" key="2">
    <source>
        <dbReference type="Pfam" id="PF16656"/>
    </source>
</evidence>
<dbReference type="InterPro" id="IPR036366">
    <property type="entry name" value="PGBDSf"/>
</dbReference>
<dbReference type="SUPFAM" id="SSF47090">
    <property type="entry name" value="PGBD-like"/>
    <property type="match status" value="1"/>
</dbReference>
<dbReference type="Proteomes" id="UP000176774">
    <property type="component" value="Unassembled WGS sequence"/>
</dbReference>
<dbReference type="Gene3D" id="1.10.101.10">
    <property type="entry name" value="PGBD-like superfamily/PGBD"/>
    <property type="match status" value="1"/>
</dbReference>
<organism evidence="3 4">
    <name type="scientific">Candidatus Staskawiczbacteria bacterium RIFCSPLOWO2_01_FULL_38_12b</name>
    <dbReference type="NCBI Taxonomy" id="1802214"/>
    <lineage>
        <taxon>Bacteria</taxon>
        <taxon>Candidatus Staskawicziibacteriota</taxon>
    </lineage>
</organism>
<evidence type="ECO:0000259" key="1">
    <source>
        <dbReference type="Pfam" id="PF01471"/>
    </source>
</evidence>
<accession>A0A1G2IFN8</accession>
<dbReference type="Pfam" id="PF01471">
    <property type="entry name" value="PG_binding_1"/>
    <property type="match status" value="1"/>
</dbReference>
<dbReference type="InterPro" id="IPR008963">
    <property type="entry name" value="Purple_acid_Pase-like_N"/>
</dbReference>
<dbReference type="InterPro" id="IPR036365">
    <property type="entry name" value="PGBD-like_sf"/>
</dbReference>
<comment type="caution">
    <text evidence="3">The sequence shown here is derived from an EMBL/GenBank/DDBJ whole genome shotgun (WGS) entry which is preliminary data.</text>
</comment>
<gene>
    <name evidence="3" type="ORF">A2908_00110</name>
</gene>
<dbReference type="InterPro" id="IPR015914">
    <property type="entry name" value="PAPs_N"/>
</dbReference>
<dbReference type="Gene3D" id="2.60.40.380">
    <property type="entry name" value="Purple acid phosphatase-like, N-terminal"/>
    <property type="match status" value="1"/>
</dbReference>
<proteinExistence type="predicted"/>
<dbReference type="InterPro" id="IPR002477">
    <property type="entry name" value="Peptidoglycan-bd-like"/>
</dbReference>
<feature type="domain" description="Peptidoglycan binding-like" evidence="1">
    <location>
        <begin position="92"/>
        <end position="150"/>
    </location>
</feature>
<dbReference type="EMBL" id="MHPA01000018">
    <property type="protein sequence ID" value="OGZ72968.1"/>
    <property type="molecule type" value="Genomic_DNA"/>
</dbReference>